<evidence type="ECO:0000256" key="2">
    <source>
        <dbReference type="SAM" id="SignalP"/>
    </source>
</evidence>
<dbReference type="EMBL" id="CP157762">
    <property type="protein sequence ID" value="XBP95821.1"/>
    <property type="molecule type" value="Genomic_DNA"/>
</dbReference>
<feature type="signal peptide" evidence="2">
    <location>
        <begin position="1"/>
        <end position="25"/>
    </location>
</feature>
<dbReference type="AlphaFoldDB" id="A0AAU8HJ66"/>
<name>A0AAU8HJ66_9ACTN</name>
<reference evidence="3" key="1">
    <citation type="submission" date="2024-01" db="EMBL/GenBank/DDBJ databases">
        <title>The genome sequence of Micromonospora mangrovi CCTCC AA 2012012.</title>
        <authorList>
            <person name="Gao J."/>
        </authorList>
    </citation>
    <scope>NUCLEOTIDE SEQUENCE</scope>
    <source>
        <strain evidence="3">CCTCC AA 2012012</strain>
    </source>
</reference>
<keyword evidence="2" id="KW-0732">Signal</keyword>
<accession>A0AAU8HJ66</accession>
<gene>
    <name evidence="4" type="ORF">ABUL08_10660</name>
    <name evidence="3" type="ORF">VK199_10610</name>
</gene>
<keyword evidence="1" id="KW-0472">Membrane</keyword>
<feature type="chain" id="PRO_5043289242" description="IPT/TIG domain-containing protein" evidence="2">
    <location>
        <begin position="26"/>
        <end position="219"/>
    </location>
</feature>
<sequence length="219" mass="22530">MRLSRIIMALTVGLAAVAVPTAASAAQPQPSPTVGTPQPPVYVPQPPVLTLDDPTITLGQSFVLRGSGFTPNTTATIDVSITALPVAAPAPGTARLSDGSNVAIAAVAFEQPQPAPLHFTVRVDASGNFTVTYRPNRPGRYTFTARDEVTGLTASVTGTVLPVRPTHPPRPPHHGGLPVTGSSLSTPMKLGGGLVGAGAVLVLLSLAWRRRSRFGIGAR</sequence>
<dbReference type="RefSeq" id="WP_350936988.1">
    <property type="nucleotide sequence ID" value="NZ_CP157762.1"/>
</dbReference>
<feature type="transmembrane region" description="Helical" evidence="1">
    <location>
        <begin position="190"/>
        <end position="209"/>
    </location>
</feature>
<organism evidence="4">
    <name type="scientific">Micromonospora sp. CCTCC AA 2012012</name>
    <dbReference type="NCBI Taxonomy" id="3111921"/>
    <lineage>
        <taxon>Bacteria</taxon>
        <taxon>Bacillati</taxon>
        <taxon>Actinomycetota</taxon>
        <taxon>Actinomycetes</taxon>
        <taxon>Micromonosporales</taxon>
        <taxon>Micromonosporaceae</taxon>
        <taxon>Micromonospora</taxon>
    </lineage>
</organism>
<protein>
    <recommendedName>
        <fullName evidence="5">IPT/TIG domain-containing protein</fullName>
    </recommendedName>
</protein>
<evidence type="ECO:0008006" key="5">
    <source>
        <dbReference type="Google" id="ProtNLM"/>
    </source>
</evidence>
<evidence type="ECO:0000256" key="1">
    <source>
        <dbReference type="SAM" id="Phobius"/>
    </source>
</evidence>
<reference evidence="4" key="2">
    <citation type="submission" date="2024-06" db="EMBL/GenBank/DDBJ databases">
        <title>Micromonospora mangrovi CCTCC AA 2012012 genome sequences.</title>
        <authorList>
            <person name="Gao J."/>
        </authorList>
    </citation>
    <scope>NUCLEOTIDE SEQUENCE</scope>
    <source>
        <strain evidence="4">CCTCC AA 2012012</strain>
    </source>
</reference>
<keyword evidence="1" id="KW-1133">Transmembrane helix</keyword>
<proteinExistence type="predicted"/>
<evidence type="ECO:0000313" key="3">
    <source>
        <dbReference type="EMBL" id="XBP95821.1"/>
    </source>
</evidence>
<keyword evidence="1" id="KW-0812">Transmembrane</keyword>
<dbReference type="EMBL" id="CP159342">
    <property type="protein sequence ID" value="XCH76525.1"/>
    <property type="molecule type" value="Genomic_DNA"/>
</dbReference>
<evidence type="ECO:0000313" key="4">
    <source>
        <dbReference type="EMBL" id="XCH76525.1"/>
    </source>
</evidence>